<feature type="region of interest" description="Disordered" evidence="14">
    <location>
        <begin position="840"/>
        <end position="861"/>
    </location>
</feature>
<dbReference type="GO" id="GO:0000155">
    <property type="term" value="F:phosphorelay sensor kinase activity"/>
    <property type="evidence" value="ECO:0007669"/>
    <property type="project" value="InterPro"/>
</dbReference>
<sequence length="861" mass="91580">MSSSGRGHLRVYLGAAPGVGKTYKMLGEASRRRERGTDVVVGLVETHGREHTAVMIEGLEVIPRKILDHRGASFTELDLDAVLARRPEVVLVDELAHSNVPGSRNAKRWEDIDELLTAGIDVISAVNIQHLESINDVVEKITGVPQQETVPDRVVRAADQIELVDMTPEALRRRMAHGNVYQADKIDAALGNYFRVGNLSALRELALLWLADRVDAGLQQYRSQHDIDSTWEARERVVVALTGGPEGETLIRRAARIAARSSGGDLLALHIARSDGLTGANPAKLAQQRQLVESLGGSYHQVVGENVTEALLSFARAENATQLVLGDSRRSRLAALFSGPGIGTSSIRNSGDIDVHIVTHSERGRGRLPRVEGSLSRRRLIYGFALAVLLPPVLAVLLDLGGDTLNLTSNVLAFLLAVVVVALVGGLWPAILAALAGSVVLNYFFTPPTRTFNIAEVNNVLALISFVLVAGLVSSVVDRAARRTRQAARSAAESETLATLAGSVLRGETALPALLERVREAFGMAGACLMERLETDELTETWRPIASAGTPTCRRPEDGDAEIPGRDGLVLVLQGRTLAADERRLVGAFAAHAAALVDKARLSEAAAEAKPLAAADKLRTALLRAVGHDLRSPLASAKASVTSLRSSDVDWSPSERDELLETADESLDRLTRLVDNLLDLSRLQAGVLPVLTRPMALDEIMPGVLAELGDAADEVTVDLPHTLPLVDADPALLERVIANLLANAVRHSPAGRGPLVTGSSLGDQVEIRVVDRGPGIPRADRDRVFAPFQRLGDTDNTTGVGLGLALARGLTEAMNGSLQPDDTPGGGLTMVVSLPVATLQSGDAPVPGSRERSASGPEVQG</sequence>
<evidence type="ECO:0000256" key="15">
    <source>
        <dbReference type="SAM" id="Phobius"/>
    </source>
</evidence>
<evidence type="ECO:0000313" key="17">
    <source>
        <dbReference type="EMBL" id="QNE19591.1"/>
    </source>
</evidence>
<dbReference type="AlphaFoldDB" id="A0A7G6X026"/>
<keyword evidence="13 15" id="KW-0472">Membrane</keyword>
<evidence type="ECO:0000256" key="2">
    <source>
        <dbReference type="ARBA" id="ARBA00004141"/>
    </source>
</evidence>
<dbReference type="InterPro" id="IPR027417">
    <property type="entry name" value="P-loop_NTPase"/>
</dbReference>
<keyword evidence="10" id="KW-0067">ATP-binding</keyword>
<keyword evidence="11 15" id="KW-1133">Transmembrane helix</keyword>
<dbReference type="InterPro" id="IPR014729">
    <property type="entry name" value="Rossmann-like_a/b/a_fold"/>
</dbReference>
<dbReference type="EMBL" id="CP043661">
    <property type="protein sequence ID" value="QNE19591.1"/>
    <property type="molecule type" value="Genomic_DNA"/>
</dbReference>
<evidence type="ECO:0000313" key="18">
    <source>
        <dbReference type="Proteomes" id="UP000515563"/>
    </source>
</evidence>
<dbReference type="FunFam" id="3.40.50.620:FF:000112">
    <property type="entry name" value="Sensor histidine kinase KdpD"/>
    <property type="match status" value="1"/>
</dbReference>
<evidence type="ECO:0000256" key="1">
    <source>
        <dbReference type="ARBA" id="ARBA00000085"/>
    </source>
</evidence>
<comment type="subcellular location">
    <subcellularLocation>
        <location evidence="3">Cell membrane</location>
    </subcellularLocation>
    <subcellularLocation>
        <location evidence="2">Membrane</location>
        <topology evidence="2">Multi-pass membrane protein</topology>
    </subcellularLocation>
</comment>
<evidence type="ECO:0000256" key="7">
    <source>
        <dbReference type="ARBA" id="ARBA00022692"/>
    </source>
</evidence>
<dbReference type="GO" id="GO:0005524">
    <property type="term" value="F:ATP binding"/>
    <property type="evidence" value="ECO:0007669"/>
    <property type="project" value="UniProtKB-KW"/>
</dbReference>
<evidence type="ECO:0000256" key="10">
    <source>
        <dbReference type="ARBA" id="ARBA00022840"/>
    </source>
</evidence>
<dbReference type="InterPro" id="IPR052023">
    <property type="entry name" value="Histidine_kinase_KdpD"/>
</dbReference>
<dbReference type="CDD" id="cd00075">
    <property type="entry name" value="HATPase"/>
    <property type="match status" value="1"/>
</dbReference>
<dbReference type="InterPro" id="IPR003852">
    <property type="entry name" value="Sig_transdc_His_kinase_KdpD_N"/>
</dbReference>
<keyword evidence="6" id="KW-0808">Transferase</keyword>
<dbReference type="Gene3D" id="1.20.120.620">
    <property type="entry name" value="Backbone structure of the membrane domain of e. Coli histidine kinase receptor kdpd"/>
    <property type="match status" value="1"/>
</dbReference>
<keyword evidence="18" id="KW-1185">Reference proteome</keyword>
<keyword evidence="12" id="KW-0902">Two-component regulatory system</keyword>
<evidence type="ECO:0000256" key="11">
    <source>
        <dbReference type="ARBA" id="ARBA00022989"/>
    </source>
</evidence>
<evidence type="ECO:0000256" key="9">
    <source>
        <dbReference type="ARBA" id="ARBA00022777"/>
    </source>
</evidence>
<dbReference type="Proteomes" id="UP000515563">
    <property type="component" value="Chromosome"/>
</dbReference>
<dbReference type="InterPro" id="IPR004358">
    <property type="entry name" value="Sig_transdc_His_kin-like_C"/>
</dbReference>
<evidence type="ECO:0000256" key="3">
    <source>
        <dbReference type="ARBA" id="ARBA00004236"/>
    </source>
</evidence>
<keyword evidence="5" id="KW-0597">Phosphoprotein</keyword>
<dbReference type="SUPFAM" id="SSF47384">
    <property type="entry name" value="Homodimeric domain of signal transducing histidine kinase"/>
    <property type="match status" value="1"/>
</dbReference>
<reference evidence="18" key="1">
    <citation type="submission" date="2019-09" db="EMBL/GenBank/DDBJ databases">
        <title>Antimicrobial potential of Antarctic Bacteria.</title>
        <authorList>
            <person name="Benaud N."/>
            <person name="Edwards R.J."/>
            <person name="Ferrari B.C."/>
        </authorList>
    </citation>
    <scope>NUCLEOTIDE SEQUENCE [LARGE SCALE GENOMIC DNA]</scope>
    <source>
        <strain evidence="18">SPB151</strain>
    </source>
</reference>
<dbReference type="PANTHER" id="PTHR45569">
    <property type="entry name" value="SENSOR PROTEIN KDPD"/>
    <property type="match status" value="1"/>
</dbReference>
<dbReference type="InterPro" id="IPR003594">
    <property type="entry name" value="HATPase_dom"/>
</dbReference>
<dbReference type="InterPro" id="IPR003661">
    <property type="entry name" value="HisK_dim/P_dom"/>
</dbReference>
<evidence type="ECO:0000256" key="13">
    <source>
        <dbReference type="ARBA" id="ARBA00023136"/>
    </source>
</evidence>
<dbReference type="InterPro" id="IPR038318">
    <property type="entry name" value="KdpD_sf"/>
</dbReference>
<comment type="catalytic activity">
    <reaction evidence="1">
        <text>ATP + protein L-histidine = ADP + protein N-phospho-L-histidine.</text>
        <dbReference type="EC" id="2.7.13.3"/>
    </reaction>
</comment>
<evidence type="ECO:0000256" key="12">
    <source>
        <dbReference type="ARBA" id="ARBA00023012"/>
    </source>
</evidence>
<dbReference type="SMART" id="SM00388">
    <property type="entry name" value="HisKA"/>
    <property type="match status" value="1"/>
</dbReference>
<dbReference type="InterPro" id="IPR006016">
    <property type="entry name" value="UspA"/>
</dbReference>
<dbReference type="Gene3D" id="1.10.287.130">
    <property type="match status" value="1"/>
</dbReference>
<dbReference type="InterPro" id="IPR025201">
    <property type="entry name" value="KdpD_TM"/>
</dbReference>
<feature type="domain" description="Histidine kinase" evidence="16">
    <location>
        <begin position="625"/>
        <end position="838"/>
    </location>
</feature>
<dbReference type="SUPFAM" id="SSF52402">
    <property type="entry name" value="Adenine nucleotide alpha hydrolases-like"/>
    <property type="match status" value="1"/>
</dbReference>
<dbReference type="SMART" id="SM00387">
    <property type="entry name" value="HATPase_c"/>
    <property type="match status" value="1"/>
</dbReference>
<dbReference type="InterPro" id="IPR005467">
    <property type="entry name" value="His_kinase_dom"/>
</dbReference>
<dbReference type="InterPro" id="IPR036097">
    <property type="entry name" value="HisK_dim/P_sf"/>
</dbReference>
<dbReference type="EC" id="2.7.13.3" evidence="4"/>
<name>A0A7G6X026_9ACTN</name>
<reference evidence="17 18" key="2">
    <citation type="journal article" date="2020" name="Microbiol. Resour. Announc.">
        <title>Antarctic desert soil bacteria exhibit high novel natural product potential, evaluated through long-read genome sequencing and comparative genomics.</title>
        <authorList>
            <person name="Benaud N."/>
            <person name="Edwards R.J."/>
            <person name="Amos T.G."/>
            <person name="D'Agostino P.M."/>
            <person name="Gutierrez-Chavez C."/>
            <person name="Montgomery K."/>
            <person name="Nicetic I."/>
            <person name="Ferrari B.C."/>
        </authorList>
    </citation>
    <scope>NUCLEOTIDE SEQUENCE [LARGE SCALE GENOMIC DNA]</scope>
    <source>
        <strain evidence="17 18">SPB151</strain>
    </source>
</reference>
<dbReference type="RefSeq" id="WP_185448870.1">
    <property type="nucleotide sequence ID" value="NZ_CP043661.1"/>
</dbReference>
<gene>
    <name evidence="17" type="ORF">F1D05_18790</name>
</gene>
<dbReference type="SUPFAM" id="SSF55874">
    <property type="entry name" value="ATPase domain of HSP90 chaperone/DNA topoisomerase II/histidine kinase"/>
    <property type="match status" value="1"/>
</dbReference>
<dbReference type="InterPro" id="IPR036890">
    <property type="entry name" value="HATPase_C_sf"/>
</dbReference>
<proteinExistence type="predicted"/>
<dbReference type="Gene3D" id="3.40.50.300">
    <property type="entry name" value="P-loop containing nucleotide triphosphate hydrolases"/>
    <property type="match status" value="1"/>
</dbReference>
<dbReference type="Gene3D" id="3.30.565.10">
    <property type="entry name" value="Histidine kinase-like ATPase, C-terminal domain"/>
    <property type="match status" value="1"/>
</dbReference>
<organism evidence="17 18">
    <name type="scientific">Kribbella qitaiheensis</name>
    <dbReference type="NCBI Taxonomy" id="1544730"/>
    <lineage>
        <taxon>Bacteria</taxon>
        <taxon>Bacillati</taxon>
        <taxon>Actinomycetota</taxon>
        <taxon>Actinomycetes</taxon>
        <taxon>Propionibacteriales</taxon>
        <taxon>Kribbellaceae</taxon>
        <taxon>Kribbella</taxon>
    </lineage>
</organism>
<dbReference type="PANTHER" id="PTHR45569:SF1">
    <property type="entry name" value="SENSOR PROTEIN KDPD"/>
    <property type="match status" value="1"/>
</dbReference>
<evidence type="ECO:0000256" key="4">
    <source>
        <dbReference type="ARBA" id="ARBA00012438"/>
    </source>
</evidence>
<dbReference type="Pfam" id="PF00582">
    <property type="entry name" value="Usp"/>
    <property type="match status" value="1"/>
</dbReference>
<dbReference type="FunFam" id="3.40.50.300:FF:000483">
    <property type="entry name" value="Sensor histidine kinase KdpD"/>
    <property type="match status" value="1"/>
</dbReference>
<feature type="transmembrane region" description="Helical" evidence="15">
    <location>
        <begin position="380"/>
        <end position="400"/>
    </location>
</feature>
<evidence type="ECO:0000256" key="5">
    <source>
        <dbReference type="ARBA" id="ARBA00022553"/>
    </source>
</evidence>
<evidence type="ECO:0000259" key="16">
    <source>
        <dbReference type="PROSITE" id="PS50109"/>
    </source>
</evidence>
<dbReference type="Pfam" id="PF02702">
    <property type="entry name" value="KdpD"/>
    <property type="match status" value="1"/>
</dbReference>
<evidence type="ECO:0000256" key="6">
    <source>
        <dbReference type="ARBA" id="ARBA00022679"/>
    </source>
</evidence>
<keyword evidence="8" id="KW-0547">Nucleotide-binding</keyword>
<dbReference type="Pfam" id="PF02518">
    <property type="entry name" value="HATPase_c"/>
    <property type="match status" value="1"/>
</dbReference>
<dbReference type="Pfam" id="PF00512">
    <property type="entry name" value="HisKA"/>
    <property type="match status" value="1"/>
</dbReference>
<dbReference type="KEGG" id="kqi:F1D05_18790"/>
<dbReference type="PROSITE" id="PS50109">
    <property type="entry name" value="HIS_KIN"/>
    <property type="match status" value="1"/>
</dbReference>
<feature type="transmembrane region" description="Helical" evidence="15">
    <location>
        <begin position="457"/>
        <end position="477"/>
    </location>
</feature>
<feature type="transmembrane region" description="Helical" evidence="15">
    <location>
        <begin position="412"/>
        <end position="445"/>
    </location>
</feature>
<dbReference type="GO" id="GO:0005886">
    <property type="term" value="C:plasma membrane"/>
    <property type="evidence" value="ECO:0007669"/>
    <property type="project" value="UniProtKB-SubCell"/>
</dbReference>
<dbReference type="Gene3D" id="3.40.50.620">
    <property type="entry name" value="HUPs"/>
    <property type="match status" value="1"/>
</dbReference>
<evidence type="ECO:0000256" key="8">
    <source>
        <dbReference type="ARBA" id="ARBA00022741"/>
    </source>
</evidence>
<evidence type="ECO:0000256" key="14">
    <source>
        <dbReference type="SAM" id="MobiDB-lite"/>
    </source>
</evidence>
<keyword evidence="7 15" id="KW-0812">Transmembrane</keyword>
<protein>
    <recommendedName>
        <fullName evidence="4">histidine kinase</fullName>
        <ecNumber evidence="4">2.7.13.3</ecNumber>
    </recommendedName>
</protein>
<keyword evidence="9 17" id="KW-0418">Kinase</keyword>
<dbReference type="Pfam" id="PF13493">
    <property type="entry name" value="DUF4118"/>
    <property type="match status" value="1"/>
</dbReference>
<dbReference type="PRINTS" id="PR00344">
    <property type="entry name" value="BCTRLSENSOR"/>
</dbReference>
<dbReference type="GO" id="GO:0005737">
    <property type="term" value="C:cytoplasm"/>
    <property type="evidence" value="ECO:0007669"/>
    <property type="project" value="UniProtKB-ARBA"/>
</dbReference>
<dbReference type="CDD" id="cd00082">
    <property type="entry name" value="HisKA"/>
    <property type="match status" value="1"/>
</dbReference>
<accession>A0A7G6X026</accession>